<feature type="coiled-coil region" evidence="1">
    <location>
        <begin position="540"/>
        <end position="587"/>
    </location>
</feature>
<feature type="transmembrane region" description="Helical" evidence="3">
    <location>
        <begin position="274"/>
        <end position="297"/>
    </location>
</feature>
<keyword evidence="3" id="KW-0812">Transmembrane</keyword>
<protein>
    <recommendedName>
        <fullName evidence="6">Transmembrane protein</fullName>
    </recommendedName>
</protein>
<evidence type="ECO:0008006" key="6">
    <source>
        <dbReference type="Google" id="ProtNLM"/>
    </source>
</evidence>
<feature type="transmembrane region" description="Helical" evidence="3">
    <location>
        <begin position="135"/>
        <end position="158"/>
    </location>
</feature>
<dbReference type="EMBL" id="CAJJDP010000052">
    <property type="protein sequence ID" value="CAD8168837.1"/>
    <property type="molecule type" value="Genomic_DNA"/>
</dbReference>
<keyword evidence="3" id="KW-0472">Membrane</keyword>
<proteinExistence type="predicted"/>
<dbReference type="Proteomes" id="UP000683925">
    <property type="component" value="Unassembled WGS sequence"/>
</dbReference>
<evidence type="ECO:0000256" key="1">
    <source>
        <dbReference type="SAM" id="Coils"/>
    </source>
</evidence>
<evidence type="ECO:0000313" key="5">
    <source>
        <dbReference type="Proteomes" id="UP000683925"/>
    </source>
</evidence>
<sequence length="1190" mass="140612">MSSEQVETNNQEQRMSTDNVQQIELTSVQNENRTQGVSQVLLPKTEKQESLHSVIQQVQIPQNNNQQEPELEGLNIQNNNIHEGIVTDDRINIEKDIPEESHQHLEYLGQLIDFINKRFNEVKRSSSIYKYYTKIIFQILIYISTILELIFTLQYGKVNNISDAPVYEGLYYFSIALAILLHVYVWIYTYKYMNVQRHHLCWDLLNYVYYAIIGILSYIKLLPFFVFYSRDKSIQQFSFSQINKYLIMTSEDRQGNPSGLFKKRTKPVNIFRDLIFHRIALISMMITFLTQSIPMLFIQGFFNAKVGRWDDYNNFNYFLLVVNILYYLTELQFIVFTTTYRQITLDIQEKLHKIGIYKIQETKQLLKADESYLENVQSFYFQIDTSKFSDYEKRRCIIQIIKFILRLRLLKLIAISNIDSYKPVTLQYLANAFEFIEINKIILCYKNSEKLEELKNTFSNFSNCQIVHEDEINLGGIWNSDQQEETQGEIKRTTVQVNTNRQSNIIAQITGHRNRQISTIFYLMAPDQLRPKFSMSDSLNKQINRERQVEKDRLQRICNQNNSLEEIRQENDNIINEITKLEILKEQLGCFRRLADCYQYYETIKRMNVFQGIVQSLVSLLNLTFQIMQYVYFIQVEKDSLIWALIILQILNPILQLISFAMFYVKLYKNSAIYEMISVIFLFFIFNLLKIWDLVMKIIFLCFKYIIERAERNFAAINVKAYIRFKSYAAKFKGSIGIVAFDYGDVQLDPSSLWDISSAPTYQAIIWRTSVDEALNKIPQFFIYILTVNKDYAWGFSIVSSVKDGFFAVKDLLAVVIKDFFVPALILRKVSVDQFFQSMSYLSSIQESILIEYPKSYAIVSKLDRFIINKRKYKIDFTKLDYSYFEQQRKKKLQAQLKLVLVNITSSLEIEKAQEFLYMGEELIPIFKCLQVSELQQLKLNFSLDEIAPENLWLMNIILLYCPKNSLKQLEIRVETKRAIYLNLDLERRKTLTGFGYSYYQIREMIRQNRVQNAETIIIDKQFLKLDRYNFSEFYLEVGGCLDLKNCKTFFNQFIEVKTLEIALQSDSENQGFSLQQNINSKVLTKLSLNFQNIELNTQGFSLSNLQEFKLTLINCKFDSKDLQRLLLTMKQGRIILNLRQALVRNCERQCMERSMIRSMRTEDFGLNQKEMGDIQQQLQNRGVRITILI</sequence>
<feature type="transmembrane region" description="Helical" evidence="3">
    <location>
        <begin position="207"/>
        <end position="228"/>
    </location>
</feature>
<organism evidence="4 5">
    <name type="scientific">Paramecium octaurelia</name>
    <dbReference type="NCBI Taxonomy" id="43137"/>
    <lineage>
        <taxon>Eukaryota</taxon>
        <taxon>Sar</taxon>
        <taxon>Alveolata</taxon>
        <taxon>Ciliophora</taxon>
        <taxon>Intramacronucleata</taxon>
        <taxon>Oligohymenophorea</taxon>
        <taxon>Peniculida</taxon>
        <taxon>Parameciidae</taxon>
        <taxon>Paramecium</taxon>
    </lineage>
</organism>
<name>A0A8S1UX34_PAROT</name>
<keyword evidence="3" id="KW-1133">Transmembrane helix</keyword>
<evidence type="ECO:0000313" key="4">
    <source>
        <dbReference type="EMBL" id="CAD8168837.1"/>
    </source>
</evidence>
<keyword evidence="1" id="KW-0175">Coiled coil</keyword>
<dbReference type="OMA" id="YYQIREM"/>
<feature type="transmembrane region" description="Helical" evidence="3">
    <location>
        <begin position="641"/>
        <end position="665"/>
    </location>
</feature>
<gene>
    <name evidence="4" type="ORF">POCTA_138.1.T0520203</name>
</gene>
<feature type="region of interest" description="Disordered" evidence="2">
    <location>
        <begin position="1"/>
        <end position="29"/>
    </location>
</feature>
<keyword evidence="5" id="KW-1185">Reference proteome</keyword>
<comment type="caution">
    <text evidence="4">The sequence shown here is derived from an EMBL/GenBank/DDBJ whole genome shotgun (WGS) entry which is preliminary data.</text>
</comment>
<feature type="transmembrane region" description="Helical" evidence="3">
    <location>
        <begin position="672"/>
        <end position="692"/>
    </location>
</feature>
<dbReference type="OrthoDB" id="307284at2759"/>
<dbReference type="AlphaFoldDB" id="A0A8S1UX34"/>
<reference evidence="4" key="1">
    <citation type="submission" date="2021-01" db="EMBL/GenBank/DDBJ databases">
        <authorList>
            <consortium name="Genoscope - CEA"/>
            <person name="William W."/>
        </authorList>
    </citation>
    <scope>NUCLEOTIDE SEQUENCE</scope>
</reference>
<feature type="transmembrane region" description="Helical" evidence="3">
    <location>
        <begin position="317"/>
        <end position="340"/>
    </location>
</feature>
<evidence type="ECO:0000256" key="3">
    <source>
        <dbReference type="SAM" id="Phobius"/>
    </source>
</evidence>
<feature type="transmembrane region" description="Helical" evidence="3">
    <location>
        <begin position="170"/>
        <end position="187"/>
    </location>
</feature>
<evidence type="ECO:0000256" key="2">
    <source>
        <dbReference type="SAM" id="MobiDB-lite"/>
    </source>
</evidence>
<accession>A0A8S1UX34</accession>